<dbReference type="NCBIfam" id="NF005547">
    <property type="entry name" value="PRK07208.1-3"/>
    <property type="match status" value="1"/>
</dbReference>
<dbReference type="InterPro" id="IPR036188">
    <property type="entry name" value="FAD/NAD-bd_sf"/>
</dbReference>
<evidence type="ECO:0000313" key="3">
    <source>
        <dbReference type="Proteomes" id="UP000199598"/>
    </source>
</evidence>
<dbReference type="PANTHER" id="PTHR21197">
    <property type="entry name" value="UDP-GALACTOPYRANOSE MUTASE"/>
    <property type="match status" value="1"/>
</dbReference>
<feature type="domain" description="Amine oxidase" evidence="1">
    <location>
        <begin position="16"/>
        <end position="298"/>
    </location>
</feature>
<dbReference type="Gene3D" id="3.50.50.60">
    <property type="entry name" value="FAD/NAD(P)-binding domain"/>
    <property type="match status" value="1"/>
</dbReference>
<keyword evidence="3" id="KW-1185">Reference proteome</keyword>
<dbReference type="Pfam" id="PF01593">
    <property type="entry name" value="Amino_oxidase"/>
    <property type="match status" value="1"/>
</dbReference>
<dbReference type="EMBL" id="FOSK01000008">
    <property type="protein sequence ID" value="SFK74587.1"/>
    <property type="molecule type" value="Genomic_DNA"/>
</dbReference>
<dbReference type="SUPFAM" id="SSF51971">
    <property type="entry name" value="Nucleotide-binding domain"/>
    <property type="match status" value="1"/>
</dbReference>
<reference evidence="2 3" key="1">
    <citation type="submission" date="2016-10" db="EMBL/GenBank/DDBJ databases">
        <authorList>
            <person name="Varghese N."/>
            <person name="Submissions S."/>
        </authorList>
    </citation>
    <scope>NUCLEOTIDE SEQUENCE [LARGE SCALE GENOMIC DNA]</scope>
    <source>
        <strain evidence="2 3">DSM 16392</strain>
    </source>
</reference>
<name>A0A1I4C2C6_9HYPH</name>
<protein>
    <submittedName>
        <fullName evidence="2">UDP-galactopyranose mutase</fullName>
    </submittedName>
</protein>
<accession>A0A1I4C2C6</accession>
<dbReference type="PANTHER" id="PTHR21197:SF0">
    <property type="entry name" value="UDP-GALACTOPYRANOSE MUTASE"/>
    <property type="match status" value="1"/>
</dbReference>
<dbReference type="InterPro" id="IPR002937">
    <property type="entry name" value="Amino_oxidase"/>
</dbReference>
<proteinExistence type="predicted"/>
<evidence type="ECO:0000259" key="1">
    <source>
        <dbReference type="Pfam" id="PF01593"/>
    </source>
</evidence>
<organism evidence="2 3">
    <name type="scientific">Pseudovibrio ascidiaceicola</name>
    <dbReference type="NCBI Taxonomy" id="285279"/>
    <lineage>
        <taxon>Bacteria</taxon>
        <taxon>Pseudomonadati</taxon>
        <taxon>Pseudomonadota</taxon>
        <taxon>Alphaproteobacteria</taxon>
        <taxon>Hyphomicrobiales</taxon>
        <taxon>Stappiaceae</taxon>
        <taxon>Pseudovibrio</taxon>
    </lineage>
</organism>
<dbReference type="PRINTS" id="PR00419">
    <property type="entry name" value="ADXRDTASE"/>
</dbReference>
<comment type="caution">
    <text evidence="2">The sequence shown here is derived from an EMBL/GenBank/DDBJ whole genome shotgun (WGS) entry which is preliminary data.</text>
</comment>
<dbReference type="RefSeq" id="WP_093521142.1">
    <property type="nucleotide sequence ID" value="NZ_FOSK01000008.1"/>
</dbReference>
<evidence type="ECO:0000313" key="2">
    <source>
        <dbReference type="EMBL" id="SFK74587.1"/>
    </source>
</evidence>
<dbReference type="Proteomes" id="UP000199598">
    <property type="component" value="Unassembled WGS sequence"/>
</dbReference>
<gene>
    <name evidence="2" type="ORF">SAMN04488518_108281</name>
</gene>
<sequence length="463" mass="51730">MLKKPDHVLVLGAGPAGLTAAIRLLEAGIQVTVLEKASKEGGQSGTTTFEGRHGTYRFDYGGHRFITHNAQLLQLVEELVGDDLLTSQRKSVIRFQGRTYDYPLAMGNILKTAPASLLVGVLKDLAVLPFSRPCDDNFATWITSRFGKTLYKNFFEGYTGKLWGIDPANLSSDWAGQRISLLDLKDVAKRLLPIGNDTPRTYARNYRYPKYGFGVIFERMAHKVEALGGKIIYDAPVEGFDYTMSCIGAVKAGGTSYPADAVLSTLSLPYMVDLTGGESRLAFRGLRFFNMPLEMDNLSDYTWQYLSDPDIMATRLQEPKRRSPFMAPKGHTSAMLEIPCDPESKLWEMDNEQMFAKACGVLNKLGIDSSAATGEYFSTYQRQAYPLMTVEYEKNRANAIAHLNQFDNLIQCGRQGSFRYIFTDTSMEMGQMAAKALIDEVDQRSTIYEHRSERTVIETESVA</sequence>